<comment type="subcellular location">
    <subcellularLocation>
        <location evidence="2">Cytoplasm</location>
    </subcellularLocation>
    <subcellularLocation>
        <location evidence="1">Membrane</location>
        <topology evidence="1">Single-pass membrane protein</topology>
    </subcellularLocation>
</comment>
<evidence type="ECO:0000256" key="6">
    <source>
        <dbReference type="ARBA" id="ARBA00023054"/>
    </source>
</evidence>
<keyword evidence="5" id="KW-1133">Transmembrane helix</keyword>
<feature type="domain" description="Protein KASH5 EF-hand-like" evidence="9">
    <location>
        <begin position="199"/>
        <end position="254"/>
    </location>
</feature>
<keyword evidence="6 8" id="KW-0175">Coiled coil</keyword>
<evidence type="ECO:0000256" key="1">
    <source>
        <dbReference type="ARBA" id="ARBA00004167"/>
    </source>
</evidence>
<dbReference type="InterPro" id="IPR008677">
    <property type="entry name" value="MRVI1"/>
</dbReference>
<evidence type="ECO:0000256" key="7">
    <source>
        <dbReference type="ARBA" id="ARBA00023136"/>
    </source>
</evidence>
<feature type="non-terminal residue" evidence="11">
    <location>
        <position position="795"/>
    </location>
</feature>
<protein>
    <submittedName>
        <fullName evidence="11">LRMP protein</fullName>
    </submittedName>
</protein>
<feature type="coiled-coil region" evidence="8">
    <location>
        <begin position="270"/>
        <end position="434"/>
    </location>
</feature>
<comment type="caution">
    <text evidence="11">The sequence shown here is derived from an EMBL/GenBank/DDBJ whole genome shotgun (WGS) entry which is preliminary data.</text>
</comment>
<sequence length="795" mass="91098">MMNMAVENGSSQKRHNPVDSICRKIQTIQRLDQEANPTLQIPKFLSRNFDSPQTNLKKNLEVILKNRTIKDEKDLLFFSSPDCDKLNYRETPDKSSCLQWSIDSRSPANATYTISSMKADQSTLPWPWTRSCSTPANLPRESCFTFQQSSIGNNAECKSIFFDKVDNLGSPMLCNVSSRVHSQKSRQSFVVKRLSLGEDTGKVVVSRIVDYLRHTTSRGSEDSGLEELCNMLDPEHRDISIDLDTYRAIMKEWIEDCRNKGETSDLVYCVADLQFNNQKLLDEMRKMKHAVETTEEANHKLVEEIEKLRAHARSGQQAVTKMKELKEELEELKVNLSQAEENRVKSAARSKQLEKDNQSLISQINLLEEENFRNTENINSLQKKLNDLCNINADLQVQIHSLDSVLSEKNVLLRNLLRNEKNKLETRIQLVQQDLATRTMGISGVCVLNRTLSGSLHSELTLAQQSPETLTREMEEKRDTWIQNLQQLERHKSSLEKELLKMGNSIQGSRAEIATLKKDLSSRLRELEAQKRLQEEAEYSVKSHCEMKEAASQTEPAELGVELPNVPEEETRGCELMGLTSSSPGLVDNQSSLLLGCQALQNNFKDKFIYKLSLETLYAENLSFSSKMDSQAEFHRLSLGFKCDMFTLEKRLRLEERSRYLAEENLKKEVNSCKELIEALGPFCKDSNQTGEILDRLHKNIDVLMKSMNRVATNSEMLGAIHQESRVSKAVEIMIQHVENLKRMYAKEHAELEELKQNLLENERSFGSYLDRGLASRDEVAKSSNWYNMTLRNYQ</sequence>
<evidence type="ECO:0000256" key="5">
    <source>
        <dbReference type="ARBA" id="ARBA00022989"/>
    </source>
</evidence>
<accession>A0A8X7X0W1</accession>
<dbReference type="Pfam" id="PF14662">
    <property type="entry name" value="KASH_CCD"/>
    <property type="match status" value="1"/>
</dbReference>
<evidence type="ECO:0000259" key="9">
    <source>
        <dbReference type="Pfam" id="PF14658"/>
    </source>
</evidence>
<feature type="coiled-coil region" evidence="8">
    <location>
        <begin position="471"/>
        <end position="537"/>
    </location>
</feature>
<evidence type="ECO:0000256" key="4">
    <source>
        <dbReference type="ARBA" id="ARBA00022692"/>
    </source>
</evidence>
<dbReference type="AlphaFoldDB" id="A0A8X7X0W1"/>
<keyword evidence="3" id="KW-0963">Cytoplasm</keyword>
<evidence type="ECO:0000259" key="10">
    <source>
        <dbReference type="Pfam" id="PF14662"/>
    </source>
</evidence>
<evidence type="ECO:0000256" key="2">
    <source>
        <dbReference type="ARBA" id="ARBA00004496"/>
    </source>
</evidence>
<feature type="domain" description="KASH5-like coiled-coil" evidence="10">
    <location>
        <begin position="262"/>
        <end position="417"/>
    </location>
</feature>
<dbReference type="PANTHER" id="PTHR15352">
    <property type="entry name" value="LYMPHOID-RESTRICTED MEMBRANE PROTEIN, JAW1"/>
    <property type="match status" value="1"/>
</dbReference>
<feature type="coiled-coil region" evidence="8">
    <location>
        <begin position="735"/>
        <end position="765"/>
    </location>
</feature>
<dbReference type="GO" id="GO:0005789">
    <property type="term" value="C:endoplasmic reticulum membrane"/>
    <property type="evidence" value="ECO:0007669"/>
    <property type="project" value="TreeGrafter"/>
</dbReference>
<dbReference type="EMBL" id="JAATIS010005064">
    <property type="protein sequence ID" value="KAG2460353.1"/>
    <property type="molecule type" value="Genomic_DNA"/>
</dbReference>
<evidence type="ECO:0000313" key="12">
    <source>
        <dbReference type="Proteomes" id="UP000886611"/>
    </source>
</evidence>
<dbReference type="PANTHER" id="PTHR15352:SF3">
    <property type="entry name" value="INOSITOL 1,4,5-TRIPHOSPHATE RECEPTOR ASSOCIATED 2"/>
    <property type="match status" value="1"/>
</dbReference>
<dbReference type="Pfam" id="PF14658">
    <property type="entry name" value="EF-hand_9"/>
    <property type="match status" value="1"/>
</dbReference>
<dbReference type="InterPro" id="IPR039508">
    <property type="entry name" value="KASH5_EF-hand-like_dom"/>
</dbReference>
<organism evidence="11 12">
    <name type="scientific">Polypterus senegalus</name>
    <name type="common">Senegal bichir</name>
    <dbReference type="NCBI Taxonomy" id="55291"/>
    <lineage>
        <taxon>Eukaryota</taxon>
        <taxon>Metazoa</taxon>
        <taxon>Chordata</taxon>
        <taxon>Craniata</taxon>
        <taxon>Vertebrata</taxon>
        <taxon>Euteleostomi</taxon>
        <taxon>Actinopterygii</taxon>
        <taxon>Polypteriformes</taxon>
        <taxon>Polypteridae</taxon>
        <taxon>Polypterus</taxon>
    </lineage>
</organism>
<keyword evidence="4" id="KW-0812">Transmembrane</keyword>
<evidence type="ECO:0000313" key="11">
    <source>
        <dbReference type="EMBL" id="KAG2460353.1"/>
    </source>
</evidence>
<keyword evidence="7" id="KW-0472">Membrane</keyword>
<reference evidence="11 12" key="1">
    <citation type="journal article" date="2021" name="Cell">
        <title>Tracing the genetic footprints of vertebrate landing in non-teleost ray-finned fishes.</title>
        <authorList>
            <person name="Bi X."/>
            <person name="Wang K."/>
            <person name="Yang L."/>
            <person name="Pan H."/>
            <person name="Jiang H."/>
            <person name="Wei Q."/>
            <person name="Fang M."/>
            <person name="Yu H."/>
            <person name="Zhu C."/>
            <person name="Cai Y."/>
            <person name="He Y."/>
            <person name="Gan X."/>
            <person name="Zeng H."/>
            <person name="Yu D."/>
            <person name="Zhu Y."/>
            <person name="Jiang H."/>
            <person name="Qiu Q."/>
            <person name="Yang H."/>
            <person name="Zhang Y.E."/>
            <person name="Wang W."/>
            <person name="Zhu M."/>
            <person name="He S."/>
            <person name="Zhang G."/>
        </authorList>
    </citation>
    <scope>NUCLEOTIDE SEQUENCE [LARGE SCALE GENOMIC DNA]</scope>
    <source>
        <strain evidence="11">Bchr_013</strain>
    </source>
</reference>
<keyword evidence="12" id="KW-1185">Reference proteome</keyword>
<dbReference type="Proteomes" id="UP000886611">
    <property type="component" value="Unassembled WGS sequence"/>
</dbReference>
<evidence type="ECO:0000256" key="3">
    <source>
        <dbReference type="ARBA" id="ARBA00022490"/>
    </source>
</evidence>
<gene>
    <name evidence="11" type="primary">Lrmp</name>
    <name evidence="11" type="ORF">GTO96_0021604</name>
</gene>
<feature type="non-terminal residue" evidence="11">
    <location>
        <position position="1"/>
    </location>
</feature>
<proteinExistence type="predicted"/>
<evidence type="ECO:0000256" key="8">
    <source>
        <dbReference type="SAM" id="Coils"/>
    </source>
</evidence>
<dbReference type="Pfam" id="PF05781">
    <property type="entry name" value="MRVI1"/>
    <property type="match status" value="1"/>
</dbReference>
<name>A0A8X7X0W1_POLSE</name>
<dbReference type="InterPro" id="IPR028168">
    <property type="entry name" value="KASH5_CC"/>
</dbReference>